<dbReference type="PANTHER" id="PTHR31719:SF94">
    <property type="entry name" value="PROTEIN ATAF2"/>
    <property type="match status" value="1"/>
</dbReference>
<dbReference type="Gramene" id="TVU31039">
    <property type="protein sequence ID" value="TVU31039"/>
    <property type="gene ID" value="EJB05_22704"/>
</dbReference>
<accession>A0A5J9V4K3</accession>
<feature type="region of interest" description="Disordered" evidence="5">
    <location>
        <begin position="368"/>
        <end position="391"/>
    </location>
</feature>
<dbReference type="InterPro" id="IPR036093">
    <property type="entry name" value="NAC_dom_sf"/>
</dbReference>
<feature type="non-terminal residue" evidence="7">
    <location>
        <position position="1"/>
    </location>
</feature>
<dbReference type="GO" id="GO:0006355">
    <property type="term" value="P:regulation of DNA-templated transcription"/>
    <property type="evidence" value="ECO:0007669"/>
    <property type="project" value="InterPro"/>
</dbReference>
<evidence type="ECO:0000256" key="2">
    <source>
        <dbReference type="ARBA" id="ARBA00023125"/>
    </source>
</evidence>
<dbReference type="PROSITE" id="PS51005">
    <property type="entry name" value="NAC"/>
    <property type="match status" value="1"/>
</dbReference>
<reference evidence="7 8" key="1">
    <citation type="journal article" date="2019" name="Sci. Rep.">
        <title>A high-quality genome of Eragrostis curvula grass provides insights into Poaceae evolution and supports new strategies to enhance forage quality.</title>
        <authorList>
            <person name="Carballo J."/>
            <person name="Santos B.A.C.M."/>
            <person name="Zappacosta D."/>
            <person name="Garbus I."/>
            <person name="Selva J.P."/>
            <person name="Gallo C.A."/>
            <person name="Diaz A."/>
            <person name="Albertini E."/>
            <person name="Caccamo M."/>
            <person name="Echenique V."/>
        </authorList>
    </citation>
    <scope>NUCLEOTIDE SEQUENCE [LARGE SCALE GENOMIC DNA]</scope>
    <source>
        <strain evidence="8">cv. Victoria</strain>
        <tissue evidence="7">Leaf</tissue>
    </source>
</reference>
<keyword evidence="1" id="KW-0805">Transcription regulation</keyword>
<keyword evidence="4" id="KW-0539">Nucleus</keyword>
<comment type="caution">
    <text evidence="7">The sequence shown here is derived from an EMBL/GenBank/DDBJ whole genome shotgun (WGS) entry which is preliminary data.</text>
</comment>
<evidence type="ECO:0000256" key="1">
    <source>
        <dbReference type="ARBA" id="ARBA00023015"/>
    </source>
</evidence>
<dbReference type="Gene3D" id="2.170.150.80">
    <property type="entry name" value="NAC domain"/>
    <property type="match status" value="1"/>
</dbReference>
<feature type="region of interest" description="Disordered" evidence="5">
    <location>
        <begin position="184"/>
        <end position="227"/>
    </location>
</feature>
<dbReference type="Proteomes" id="UP000324897">
    <property type="component" value="Chromosome 1"/>
</dbReference>
<organism evidence="7 8">
    <name type="scientific">Eragrostis curvula</name>
    <name type="common">weeping love grass</name>
    <dbReference type="NCBI Taxonomy" id="38414"/>
    <lineage>
        <taxon>Eukaryota</taxon>
        <taxon>Viridiplantae</taxon>
        <taxon>Streptophyta</taxon>
        <taxon>Embryophyta</taxon>
        <taxon>Tracheophyta</taxon>
        <taxon>Spermatophyta</taxon>
        <taxon>Magnoliopsida</taxon>
        <taxon>Liliopsida</taxon>
        <taxon>Poales</taxon>
        <taxon>Poaceae</taxon>
        <taxon>PACMAD clade</taxon>
        <taxon>Chloridoideae</taxon>
        <taxon>Eragrostideae</taxon>
        <taxon>Eragrostidinae</taxon>
        <taxon>Eragrostis</taxon>
    </lineage>
</organism>
<dbReference type="PANTHER" id="PTHR31719">
    <property type="entry name" value="NAC TRANSCRIPTION FACTOR 56"/>
    <property type="match status" value="1"/>
</dbReference>
<evidence type="ECO:0000313" key="7">
    <source>
        <dbReference type="EMBL" id="TVU31039.1"/>
    </source>
</evidence>
<evidence type="ECO:0000256" key="5">
    <source>
        <dbReference type="SAM" id="MobiDB-lite"/>
    </source>
</evidence>
<evidence type="ECO:0000313" key="8">
    <source>
        <dbReference type="Proteomes" id="UP000324897"/>
    </source>
</evidence>
<feature type="compositionally biased region" description="Low complexity" evidence="5">
    <location>
        <begin position="379"/>
        <end position="391"/>
    </location>
</feature>
<proteinExistence type="predicted"/>
<feature type="region of interest" description="Disordered" evidence="5">
    <location>
        <begin position="86"/>
        <end position="123"/>
    </location>
</feature>
<gene>
    <name evidence="7" type="ORF">EJB05_22704</name>
</gene>
<feature type="region of interest" description="Disordered" evidence="5">
    <location>
        <begin position="272"/>
        <end position="347"/>
    </location>
</feature>
<feature type="compositionally biased region" description="Basic and acidic residues" evidence="5">
    <location>
        <begin position="278"/>
        <end position="291"/>
    </location>
</feature>
<keyword evidence="2" id="KW-0238">DNA-binding</keyword>
<keyword evidence="8" id="KW-1185">Reference proteome</keyword>
<dbReference type="OrthoDB" id="688516at2759"/>
<keyword evidence="3" id="KW-0804">Transcription</keyword>
<evidence type="ECO:0000259" key="6">
    <source>
        <dbReference type="PROSITE" id="PS51005"/>
    </source>
</evidence>
<feature type="compositionally biased region" description="Basic and acidic residues" evidence="5">
    <location>
        <begin position="309"/>
        <end position="347"/>
    </location>
</feature>
<dbReference type="InterPro" id="IPR003441">
    <property type="entry name" value="NAC-dom"/>
</dbReference>
<dbReference type="Pfam" id="PF02365">
    <property type="entry name" value="NAM"/>
    <property type="match status" value="1"/>
</dbReference>
<dbReference type="EMBL" id="RWGY01000011">
    <property type="protein sequence ID" value="TVU31039.1"/>
    <property type="molecule type" value="Genomic_DNA"/>
</dbReference>
<name>A0A5J9V4K3_9POAL</name>
<dbReference type="SUPFAM" id="SSF101941">
    <property type="entry name" value="NAC domain"/>
    <property type="match status" value="1"/>
</dbReference>
<feature type="domain" description="NAC" evidence="6">
    <location>
        <begin position="15"/>
        <end position="177"/>
    </location>
</feature>
<sequence>MASSSASGALTKHGFPRGYRFVPECLEIVELLAGRLNGTPLPPPLTGIFHDIRILDHHPKDLYEAYKEHEEAGCIYFFSQQVYPPSGGGRTGGKKRRPRRSANGGGWKPSGGAKQLKRPRHKGGGVVGRMVTMVFYEKIRDDPPEFVKTNWGMHEFTVLIKPPDKFSEIAVYRLYKVKNGNKENRQAAAEGNEQQAVNAPDHGVAPPAVAADEQKPPTWTAAGYPGAGTSTSNQALVAASTSQDQKPLTIDQIHQHYHNQYAFVTAGMPGPSSWVPPGRHDYEHAGSHDAGDQLLPPAHGPVGASDRAATGREPRGAAGAHDGDERRLLRSVRGDESAVAHASRREPGAGAAYHLRHVVIATITRPDCRLRRDDGGGPAPARAAAAATRPR</sequence>
<protein>
    <recommendedName>
        <fullName evidence="6">NAC domain-containing protein</fullName>
    </recommendedName>
</protein>
<evidence type="ECO:0000256" key="3">
    <source>
        <dbReference type="ARBA" id="ARBA00023163"/>
    </source>
</evidence>
<evidence type="ECO:0000256" key="4">
    <source>
        <dbReference type="ARBA" id="ARBA00023242"/>
    </source>
</evidence>
<dbReference type="AlphaFoldDB" id="A0A5J9V4K3"/>
<dbReference type="GO" id="GO:0003677">
    <property type="term" value="F:DNA binding"/>
    <property type="evidence" value="ECO:0007669"/>
    <property type="project" value="UniProtKB-KW"/>
</dbReference>